<dbReference type="GO" id="GO:0008331">
    <property type="term" value="F:high voltage-gated calcium channel activity"/>
    <property type="evidence" value="ECO:0007669"/>
    <property type="project" value="TreeGrafter"/>
</dbReference>
<dbReference type="InterPro" id="IPR005821">
    <property type="entry name" value="Ion_trans_dom"/>
</dbReference>
<keyword evidence="12" id="KW-0407">Ion channel</keyword>
<keyword evidence="3" id="KW-0109">Calcium transport</keyword>
<dbReference type="InterPro" id="IPR027359">
    <property type="entry name" value="Volt_channel_dom_sf"/>
</dbReference>
<evidence type="ECO:0000256" key="9">
    <source>
        <dbReference type="ARBA" id="ARBA00023065"/>
    </source>
</evidence>
<keyword evidence="10" id="KW-0472">Membrane</keyword>
<keyword evidence="7" id="KW-0851">Voltage-gated channel</keyword>
<keyword evidence="15" id="KW-1185">Reference proteome</keyword>
<keyword evidence="2" id="KW-0813">Transport</keyword>
<protein>
    <recommendedName>
        <fullName evidence="13">Ion transport domain-containing protein</fullName>
    </recommendedName>
</protein>
<keyword evidence="6" id="KW-0106">Calcium</keyword>
<dbReference type="InterPro" id="IPR050599">
    <property type="entry name" value="VDCC_alpha-1_subunit"/>
</dbReference>
<keyword evidence="11" id="KW-0325">Glycoprotein</keyword>
<evidence type="ECO:0000256" key="10">
    <source>
        <dbReference type="ARBA" id="ARBA00023136"/>
    </source>
</evidence>
<evidence type="ECO:0000256" key="12">
    <source>
        <dbReference type="ARBA" id="ARBA00023303"/>
    </source>
</evidence>
<evidence type="ECO:0000313" key="15">
    <source>
        <dbReference type="Proteomes" id="UP000274822"/>
    </source>
</evidence>
<dbReference type="Proteomes" id="UP000274822">
    <property type="component" value="Unassembled WGS sequence"/>
</dbReference>
<accession>A0A433Q430</accession>
<dbReference type="GO" id="GO:0005891">
    <property type="term" value="C:voltage-gated calcium channel complex"/>
    <property type="evidence" value="ECO:0007669"/>
    <property type="project" value="TreeGrafter"/>
</dbReference>
<evidence type="ECO:0000256" key="1">
    <source>
        <dbReference type="ARBA" id="ARBA00004141"/>
    </source>
</evidence>
<dbReference type="Gene3D" id="1.20.120.350">
    <property type="entry name" value="Voltage-gated potassium channels. Chain C"/>
    <property type="match status" value="1"/>
</dbReference>
<comment type="subcellular location">
    <subcellularLocation>
        <location evidence="1">Membrane</location>
        <topology evidence="1">Multi-pass membrane protein</topology>
    </subcellularLocation>
</comment>
<dbReference type="PANTHER" id="PTHR45628:SF7">
    <property type="entry name" value="VOLTAGE-DEPENDENT CALCIUM CHANNEL TYPE A SUBUNIT ALPHA-1"/>
    <property type="match status" value="1"/>
</dbReference>
<sequence length="80" mass="9023">MIYLVELMIKLLGLGWYSFRQNSWNIYDLIVVVGGAVTTLPMLAGQRSQGIIEAQKVLLTAICFKLVQKSDSLNQLFKTM</sequence>
<dbReference type="EMBL" id="RBNJ01015574">
    <property type="protein sequence ID" value="RUS24569.1"/>
    <property type="molecule type" value="Genomic_DNA"/>
</dbReference>
<gene>
    <name evidence="14" type="ORF">BC938DRAFT_473375</name>
</gene>
<feature type="domain" description="Ion transport" evidence="13">
    <location>
        <begin position="1"/>
        <end position="79"/>
    </location>
</feature>
<comment type="caution">
    <text evidence="14">The sequence shown here is derived from an EMBL/GenBank/DDBJ whole genome shotgun (WGS) entry which is preliminary data.</text>
</comment>
<dbReference type="Pfam" id="PF00520">
    <property type="entry name" value="Ion_trans"/>
    <property type="match status" value="1"/>
</dbReference>
<keyword evidence="5" id="KW-0812">Transmembrane</keyword>
<evidence type="ECO:0000256" key="5">
    <source>
        <dbReference type="ARBA" id="ARBA00022692"/>
    </source>
</evidence>
<reference evidence="14 15" key="1">
    <citation type="journal article" date="2018" name="New Phytol.">
        <title>Phylogenomics of Endogonaceae and evolution of mycorrhizas within Mucoromycota.</title>
        <authorList>
            <person name="Chang Y."/>
            <person name="Desiro A."/>
            <person name="Na H."/>
            <person name="Sandor L."/>
            <person name="Lipzen A."/>
            <person name="Clum A."/>
            <person name="Barry K."/>
            <person name="Grigoriev I.V."/>
            <person name="Martin F.M."/>
            <person name="Stajich J.E."/>
            <person name="Smith M.E."/>
            <person name="Bonito G."/>
            <person name="Spatafora J.W."/>
        </authorList>
    </citation>
    <scope>NUCLEOTIDE SEQUENCE [LARGE SCALE GENOMIC DNA]</scope>
    <source>
        <strain evidence="14 15">AD002</strain>
    </source>
</reference>
<dbReference type="PANTHER" id="PTHR45628">
    <property type="entry name" value="VOLTAGE-DEPENDENT CALCIUM CHANNEL TYPE A SUBUNIT ALPHA-1"/>
    <property type="match status" value="1"/>
</dbReference>
<evidence type="ECO:0000256" key="3">
    <source>
        <dbReference type="ARBA" id="ARBA00022568"/>
    </source>
</evidence>
<feature type="non-terminal residue" evidence="14">
    <location>
        <position position="80"/>
    </location>
</feature>
<evidence type="ECO:0000256" key="7">
    <source>
        <dbReference type="ARBA" id="ARBA00022882"/>
    </source>
</evidence>
<proteinExistence type="predicted"/>
<evidence type="ECO:0000256" key="11">
    <source>
        <dbReference type="ARBA" id="ARBA00023180"/>
    </source>
</evidence>
<evidence type="ECO:0000256" key="2">
    <source>
        <dbReference type="ARBA" id="ARBA00022448"/>
    </source>
</evidence>
<keyword evidence="8" id="KW-1133">Transmembrane helix</keyword>
<keyword evidence="9" id="KW-0406">Ion transport</keyword>
<dbReference type="AlphaFoldDB" id="A0A433Q430"/>
<name>A0A433Q430_9FUNG</name>
<organism evidence="14 15">
    <name type="scientific">Jimgerdemannia flammicorona</name>
    <dbReference type="NCBI Taxonomy" id="994334"/>
    <lineage>
        <taxon>Eukaryota</taxon>
        <taxon>Fungi</taxon>
        <taxon>Fungi incertae sedis</taxon>
        <taxon>Mucoromycota</taxon>
        <taxon>Mucoromycotina</taxon>
        <taxon>Endogonomycetes</taxon>
        <taxon>Endogonales</taxon>
        <taxon>Endogonaceae</taxon>
        <taxon>Jimgerdemannia</taxon>
    </lineage>
</organism>
<evidence type="ECO:0000313" key="14">
    <source>
        <dbReference type="EMBL" id="RUS24569.1"/>
    </source>
</evidence>
<dbReference type="GO" id="GO:0098703">
    <property type="term" value="P:calcium ion import across plasma membrane"/>
    <property type="evidence" value="ECO:0007669"/>
    <property type="project" value="TreeGrafter"/>
</dbReference>
<evidence type="ECO:0000256" key="6">
    <source>
        <dbReference type="ARBA" id="ARBA00022837"/>
    </source>
</evidence>
<evidence type="ECO:0000256" key="8">
    <source>
        <dbReference type="ARBA" id="ARBA00022989"/>
    </source>
</evidence>
<evidence type="ECO:0000259" key="13">
    <source>
        <dbReference type="Pfam" id="PF00520"/>
    </source>
</evidence>
<keyword evidence="4" id="KW-0107">Calcium channel</keyword>
<evidence type="ECO:0000256" key="4">
    <source>
        <dbReference type="ARBA" id="ARBA00022673"/>
    </source>
</evidence>